<dbReference type="Proteomes" id="UP001284033">
    <property type="component" value="Unassembled WGS sequence"/>
</dbReference>
<proteinExistence type="predicted"/>
<comment type="caution">
    <text evidence="1">The sequence shown here is derived from an EMBL/GenBank/DDBJ whole genome shotgun (WGS) entry which is preliminary data.</text>
</comment>
<dbReference type="RefSeq" id="WP_228481917.1">
    <property type="nucleotide sequence ID" value="NZ_CP031845.1"/>
</dbReference>
<dbReference type="EMBL" id="JAQZHK010000004">
    <property type="protein sequence ID" value="MDY3512842.1"/>
    <property type="molecule type" value="Genomic_DNA"/>
</dbReference>
<protein>
    <submittedName>
        <fullName evidence="1">Uncharacterized protein</fullName>
    </submittedName>
</protein>
<dbReference type="AlphaFoldDB" id="A0AAP6HEY3"/>
<evidence type="ECO:0000313" key="2">
    <source>
        <dbReference type="Proteomes" id="UP001284033"/>
    </source>
</evidence>
<evidence type="ECO:0000313" key="1">
    <source>
        <dbReference type="EMBL" id="MDY3512842.1"/>
    </source>
</evidence>
<organism evidence="1 2">
    <name type="scientific">Riemerella anatipestifer</name>
    <name type="common">Moraxella anatipestifer</name>
    <dbReference type="NCBI Taxonomy" id="34085"/>
    <lineage>
        <taxon>Bacteria</taxon>
        <taxon>Pseudomonadati</taxon>
        <taxon>Bacteroidota</taxon>
        <taxon>Flavobacteriia</taxon>
        <taxon>Flavobacteriales</taxon>
        <taxon>Weeksellaceae</taxon>
        <taxon>Riemerella</taxon>
    </lineage>
</organism>
<name>A0AAP6HEY3_RIEAN</name>
<accession>A0AAP6HEY3</accession>
<gene>
    <name evidence="1" type="ORF">PG303_06415</name>
</gene>
<reference evidence="1" key="1">
    <citation type="submission" date="2023-01" db="EMBL/GenBank/DDBJ databases">
        <title>Genome-based studies on antimicrobial resistance profiles of Riemerella anatipestifer in China, 1994 to 2021.</title>
        <authorList>
            <person name="Yang Z."/>
            <person name="Zhu D."/>
        </authorList>
    </citation>
    <scope>NUCLEOTIDE SEQUENCE</scope>
    <source>
        <strain evidence="1">RCAD1218</strain>
    </source>
</reference>
<sequence length="126" mass="14476">MNNEATVFIFEKNNLDENENGYIEQYDEKGNFLLDYRVNKLVSGKYSVVLNDFMISRRLGLDSTNKLDTVTESWVECVQRVRDVIREACKSNSVCTITCDLSASCEAYVYGLAATRCTVDRLKDRY</sequence>
<dbReference type="GeneID" id="93719129"/>